<organism evidence="6 7">
    <name type="scientific">Filobasidium floriforme</name>
    <dbReference type="NCBI Taxonomy" id="5210"/>
    <lineage>
        <taxon>Eukaryota</taxon>
        <taxon>Fungi</taxon>
        <taxon>Dikarya</taxon>
        <taxon>Basidiomycota</taxon>
        <taxon>Agaricomycotina</taxon>
        <taxon>Tremellomycetes</taxon>
        <taxon>Filobasidiales</taxon>
        <taxon>Filobasidiaceae</taxon>
        <taxon>Filobasidium</taxon>
    </lineage>
</organism>
<sequence length="73" mass="8129">MDFLVNRPNRVLEKQKYLQSLSGKEMVFWRGTRSKIYVTAYCALLGVSLLGTGTTLVRYAFGTAPKKGEPAAE</sequence>
<evidence type="ECO:0000313" key="6">
    <source>
        <dbReference type="EMBL" id="KAG7531691.1"/>
    </source>
</evidence>
<dbReference type="OrthoDB" id="5511599at2759"/>
<keyword evidence="3" id="KW-0496">Mitochondrion</keyword>
<dbReference type="EMBL" id="JABELV010000085">
    <property type="protein sequence ID" value="KAG7531691.1"/>
    <property type="molecule type" value="Genomic_DNA"/>
</dbReference>
<evidence type="ECO:0000256" key="4">
    <source>
        <dbReference type="ARBA" id="ARBA00023136"/>
    </source>
</evidence>
<keyword evidence="5" id="KW-0812">Transmembrane</keyword>
<protein>
    <submittedName>
        <fullName evidence="6">Uncharacterized protein</fullName>
    </submittedName>
</protein>
<feature type="transmembrane region" description="Helical" evidence="5">
    <location>
        <begin position="36"/>
        <end position="57"/>
    </location>
</feature>
<keyword evidence="2" id="KW-0999">Mitochondrion inner membrane</keyword>
<evidence type="ECO:0000256" key="1">
    <source>
        <dbReference type="ARBA" id="ARBA00004273"/>
    </source>
</evidence>
<dbReference type="InterPro" id="IPR039297">
    <property type="entry name" value="COX7a"/>
</dbReference>
<name>A0A8K0NQ39_9TREE</name>
<comment type="caution">
    <text evidence="6">The sequence shown here is derived from an EMBL/GenBank/DDBJ whole genome shotgun (WGS) entry which is preliminary data.</text>
</comment>
<dbReference type="Proteomes" id="UP000812966">
    <property type="component" value="Unassembled WGS sequence"/>
</dbReference>
<evidence type="ECO:0000256" key="2">
    <source>
        <dbReference type="ARBA" id="ARBA00022792"/>
    </source>
</evidence>
<dbReference type="AlphaFoldDB" id="A0A8K0NQ39"/>
<gene>
    <name evidence="6" type="ORF">FFLO_04201</name>
</gene>
<comment type="subcellular location">
    <subcellularLocation>
        <location evidence="1">Mitochondrion inner membrane</location>
    </subcellularLocation>
</comment>
<keyword evidence="7" id="KW-1185">Reference proteome</keyword>
<keyword evidence="5" id="KW-1133">Transmembrane helix</keyword>
<dbReference type="Pfam" id="PF02238">
    <property type="entry name" value="COX7a"/>
    <property type="match status" value="1"/>
</dbReference>
<reference evidence="6" key="1">
    <citation type="submission" date="2020-04" db="EMBL/GenBank/DDBJ databases">
        <title>Analysis of mating type loci in Filobasidium floriforme.</title>
        <authorList>
            <person name="Nowrousian M."/>
        </authorList>
    </citation>
    <scope>NUCLEOTIDE SEQUENCE</scope>
    <source>
        <strain evidence="6">CBS 6242</strain>
    </source>
</reference>
<evidence type="ECO:0000313" key="7">
    <source>
        <dbReference type="Proteomes" id="UP000812966"/>
    </source>
</evidence>
<keyword evidence="4 5" id="KW-0472">Membrane</keyword>
<dbReference type="GO" id="GO:0005743">
    <property type="term" value="C:mitochondrial inner membrane"/>
    <property type="evidence" value="ECO:0007669"/>
    <property type="project" value="UniProtKB-SubCell"/>
</dbReference>
<accession>A0A8K0NQ39</accession>
<evidence type="ECO:0000256" key="5">
    <source>
        <dbReference type="SAM" id="Phobius"/>
    </source>
</evidence>
<proteinExistence type="predicted"/>
<evidence type="ECO:0000256" key="3">
    <source>
        <dbReference type="ARBA" id="ARBA00023128"/>
    </source>
</evidence>